<feature type="region of interest" description="Disordered" evidence="1">
    <location>
        <begin position="376"/>
        <end position="446"/>
    </location>
</feature>
<feature type="compositionally biased region" description="Low complexity" evidence="1">
    <location>
        <begin position="426"/>
        <end position="441"/>
    </location>
</feature>
<evidence type="ECO:0000313" key="3">
    <source>
        <dbReference type="EMBL" id="WEG35715.1"/>
    </source>
</evidence>
<evidence type="ECO:0000256" key="2">
    <source>
        <dbReference type="SAM" id="SignalP"/>
    </source>
</evidence>
<evidence type="ECO:0000313" key="4">
    <source>
        <dbReference type="Proteomes" id="UP001220478"/>
    </source>
</evidence>
<feature type="signal peptide" evidence="2">
    <location>
        <begin position="1"/>
        <end position="28"/>
    </location>
</feature>
<feature type="compositionally biased region" description="Pro residues" evidence="1">
    <location>
        <begin position="380"/>
        <end position="422"/>
    </location>
</feature>
<reference evidence="3 4" key="1">
    <citation type="submission" date="2023-02" db="EMBL/GenBank/DDBJ databases">
        <title>Novel Oscillospiraceae bacterial genomes.</title>
        <authorList>
            <person name="Srinivasan S."/>
            <person name="Austin M.N."/>
            <person name="Fiedler T.L."/>
            <person name="Strenk S.M."/>
            <person name="Agnew K.J."/>
            <person name="Nagana Gowda G.A."/>
            <person name="Raftery D."/>
            <person name="Beamer M.A."/>
            <person name="Achilles S.L."/>
            <person name="Wiesenfeld H.C."/>
            <person name="Fredricks D.N."/>
            <person name="Hillier S.L."/>
        </authorList>
    </citation>
    <scope>NUCLEOTIDE SEQUENCE [LARGE SCALE GENOMIC DNA]</scope>
    <source>
        <strain evidence="3 4">CHIC02 1186E3-8</strain>
    </source>
</reference>
<feature type="chain" id="PRO_5046369452" evidence="2">
    <location>
        <begin position="29"/>
        <end position="476"/>
    </location>
</feature>
<gene>
    <name evidence="3" type="ORF">PYS61_00710</name>
</gene>
<name>A0ABY8C9E4_9FIRM</name>
<accession>A0ABY8C9E4</accession>
<proteinExistence type="predicted"/>
<keyword evidence="2" id="KW-0732">Signal</keyword>
<dbReference type="RefSeq" id="WP_315571829.1">
    <property type="nucleotide sequence ID" value="NZ_CP118868.1"/>
</dbReference>
<protein>
    <submittedName>
        <fullName evidence="3">Uncharacterized protein</fullName>
    </submittedName>
</protein>
<evidence type="ECO:0000256" key="1">
    <source>
        <dbReference type="SAM" id="MobiDB-lite"/>
    </source>
</evidence>
<dbReference type="Proteomes" id="UP001220478">
    <property type="component" value="Chromosome"/>
</dbReference>
<sequence length="476" mass="50621">MKKAQHLRNILAAAAITLSLLSATCLNKQTTGAAIGGGGIVSVTNGAVNCNAGTTCVKKIGDIAHLSYTIQSSKLLSSQGTNIQKTVIFVPKVLQNVKLTLVSVPDREKYEQILQNSPANVSMTAAPEVPVQSVNKELNIVELKIDAAGNFVDAAGKIVYAQGDKANPPAYGGQLSSDLQNPNLGVYKSSSYVNTEEGQVSYLYYSDVSNNMTNHELYDEYSFTIDEDGVFTLKLEGDVKTESELTVLPIRVTNAVSIDHSEGGYPGSQMLTDYSEAVRGALPAYSLSDAAINRALLAQNTKDGLTGCAQCAVTKEINSNTLIGADVDAKQKPYAKSFFDWYIETFQLKNNPAKSYKLNGVDEDACDQAAAVITLCPDAEPNPGPNPEPNPEPNPNPGPNPEPNPGPNPTPTPTPTPTPVPTPKQTETSPAPTVTTTVTEPTPKHRVVKTGELRQAPSIISGLIILFAGLVARRKK</sequence>
<dbReference type="EMBL" id="CP118868">
    <property type="protein sequence ID" value="WEG35715.1"/>
    <property type="molecule type" value="Genomic_DNA"/>
</dbReference>
<organism evidence="3 4">
    <name type="scientific">Amygdalobacter indicium</name>
    <dbReference type="NCBI Taxonomy" id="3029272"/>
    <lineage>
        <taxon>Bacteria</taxon>
        <taxon>Bacillati</taxon>
        <taxon>Bacillota</taxon>
        <taxon>Clostridia</taxon>
        <taxon>Eubacteriales</taxon>
        <taxon>Oscillospiraceae</taxon>
        <taxon>Amygdalobacter</taxon>
    </lineage>
</organism>
<keyword evidence="4" id="KW-1185">Reference proteome</keyword>